<comment type="caution">
    <text evidence="1">The sequence shown here is derived from an EMBL/GenBank/DDBJ whole genome shotgun (WGS) entry which is preliminary data.</text>
</comment>
<dbReference type="SUPFAM" id="SSF53383">
    <property type="entry name" value="PLP-dependent transferases"/>
    <property type="match status" value="1"/>
</dbReference>
<evidence type="ECO:0000313" key="2">
    <source>
        <dbReference type="Proteomes" id="UP001158066"/>
    </source>
</evidence>
<proteinExistence type="predicted"/>
<dbReference type="EMBL" id="FXUF01000004">
    <property type="protein sequence ID" value="SMP52627.1"/>
    <property type="molecule type" value="Genomic_DNA"/>
</dbReference>
<reference evidence="1" key="1">
    <citation type="submission" date="2017-05" db="EMBL/GenBank/DDBJ databases">
        <authorList>
            <person name="Varghese N."/>
            <person name="Submissions S."/>
        </authorList>
    </citation>
    <scope>NUCLEOTIDE SEQUENCE</scope>
    <source>
        <strain evidence="1">Su22</strain>
    </source>
</reference>
<dbReference type="RefSeq" id="WP_283408921.1">
    <property type="nucleotide sequence ID" value="NZ_FXUF01000004.1"/>
</dbReference>
<dbReference type="AlphaFoldDB" id="A0AA45WVP8"/>
<evidence type="ECO:0000313" key="1">
    <source>
        <dbReference type="EMBL" id="SMP52627.1"/>
    </source>
</evidence>
<keyword evidence="2" id="KW-1185">Reference proteome</keyword>
<sequence length="341" mass="39456">MKMERKAAMIKEIGGYFELESFSKHDFYCNLIALNTARNALAYVIKAKKISKVYIPRYLCDSVRTFLRLISVDYELYSIDKNFRPILSTSLNQHECIYIVNYYGQLNNKSIEELKITHGRIILDNTHSFFQEPIEGIDTIYSCRKYFGVPDGAYLSTIEEVDEQLERDVSSNRLNHLIGRFEGGAYAFYDEFRKVESTLGGESLKSMSRLTKNILRGIDYDFVAGQRCENFNYLHGRLGQLNGLIELRRDKGPFSYPLLLETGARIKKKLIDKRIYVPTLWPNVTRENKPNTLEYYYAANIIPLPCDQRYCVEDMKIIADTIFNILGVGDDAVGDDQKLRK</sequence>
<name>A0AA45WVP8_9CLOT</name>
<organism evidence="1 2">
    <name type="scientific">Anoxynatronum buryatiense</name>
    <dbReference type="NCBI Taxonomy" id="489973"/>
    <lineage>
        <taxon>Bacteria</taxon>
        <taxon>Bacillati</taxon>
        <taxon>Bacillota</taxon>
        <taxon>Clostridia</taxon>
        <taxon>Eubacteriales</taxon>
        <taxon>Clostridiaceae</taxon>
        <taxon>Anoxynatronum</taxon>
    </lineage>
</organism>
<protein>
    <recommendedName>
        <fullName evidence="3">DegT/DnrJ/EryC1/StrS aminotransferase family protein</fullName>
    </recommendedName>
</protein>
<accession>A0AA45WVP8</accession>
<gene>
    <name evidence="1" type="ORF">SAMN06296020_104261</name>
</gene>
<dbReference type="Proteomes" id="UP001158066">
    <property type="component" value="Unassembled WGS sequence"/>
</dbReference>
<dbReference type="InterPro" id="IPR015424">
    <property type="entry name" value="PyrdxlP-dep_Trfase"/>
</dbReference>
<evidence type="ECO:0008006" key="3">
    <source>
        <dbReference type="Google" id="ProtNLM"/>
    </source>
</evidence>